<name>A0ABZ2XEX8_9RHOO</name>
<feature type="transmembrane region" description="Helical" evidence="6">
    <location>
        <begin position="312"/>
        <end position="341"/>
    </location>
</feature>
<keyword evidence="9" id="KW-1185">Reference proteome</keyword>
<keyword evidence="4 6" id="KW-1133">Transmembrane helix</keyword>
<dbReference type="NCBIfam" id="TIGR00360">
    <property type="entry name" value="ComEC_N-term"/>
    <property type="match status" value="1"/>
</dbReference>
<protein>
    <submittedName>
        <fullName evidence="8">DNA internalization-related competence protein ComEC/Rec2</fullName>
    </submittedName>
</protein>
<proteinExistence type="predicted"/>
<accession>A0ABZ2XEX8</accession>
<dbReference type="SUPFAM" id="SSF56281">
    <property type="entry name" value="Metallo-hydrolase/oxidoreductase"/>
    <property type="match status" value="1"/>
</dbReference>
<evidence type="ECO:0000259" key="7">
    <source>
        <dbReference type="SMART" id="SM00849"/>
    </source>
</evidence>
<evidence type="ECO:0000313" key="9">
    <source>
        <dbReference type="Proteomes" id="UP001479520"/>
    </source>
</evidence>
<dbReference type="NCBIfam" id="TIGR00361">
    <property type="entry name" value="ComEC_Rec2"/>
    <property type="match status" value="1"/>
</dbReference>
<feature type="transmembrane region" description="Helical" evidence="6">
    <location>
        <begin position="46"/>
        <end position="64"/>
    </location>
</feature>
<comment type="subcellular location">
    <subcellularLocation>
        <location evidence="1">Cell membrane</location>
        <topology evidence="1">Multi-pass membrane protein</topology>
    </subcellularLocation>
</comment>
<feature type="domain" description="Metallo-beta-lactamase" evidence="7">
    <location>
        <begin position="525"/>
        <end position="711"/>
    </location>
</feature>
<evidence type="ECO:0000256" key="4">
    <source>
        <dbReference type="ARBA" id="ARBA00022989"/>
    </source>
</evidence>
<keyword evidence="3 6" id="KW-0812">Transmembrane</keyword>
<evidence type="ECO:0000256" key="2">
    <source>
        <dbReference type="ARBA" id="ARBA00022475"/>
    </source>
</evidence>
<evidence type="ECO:0000256" key="3">
    <source>
        <dbReference type="ARBA" id="ARBA00022692"/>
    </source>
</evidence>
<dbReference type="PANTHER" id="PTHR30619:SF1">
    <property type="entry name" value="RECOMBINATION PROTEIN 2"/>
    <property type="match status" value="1"/>
</dbReference>
<evidence type="ECO:0000256" key="6">
    <source>
        <dbReference type="SAM" id="Phobius"/>
    </source>
</evidence>
<evidence type="ECO:0000313" key="8">
    <source>
        <dbReference type="EMBL" id="WZJ20713.1"/>
    </source>
</evidence>
<dbReference type="InterPro" id="IPR025405">
    <property type="entry name" value="DUF4131"/>
</dbReference>
<dbReference type="InterPro" id="IPR004797">
    <property type="entry name" value="Competence_ComEC/Rec2"/>
</dbReference>
<gene>
    <name evidence="8" type="ORF">AADV58_12220</name>
</gene>
<feature type="transmembrane region" description="Helical" evidence="6">
    <location>
        <begin position="470"/>
        <end position="490"/>
    </location>
</feature>
<feature type="transmembrane region" description="Helical" evidence="6">
    <location>
        <begin position="442"/>
        <end position="464"/>
    </location>
</feature>
<sequence>MNLAVISFALGVLFLQTRAVLPSGALLLLPAAALMLPALRWRGPVVRLALLLGCFLIGVAWAGWRAEWRLADELGSTWEGQDVEVVGVVSGLPQDFDRGVRFEFVIEQRLTPGAVVPSRVQLAWYHGKQAAPAVAPGQRWQFTVRLKRPHGGANPGGFDYEAWLLERGIRATGYVRPGAATKVDDFVWRPATVVQALRATVRQNFARLLPAEHYPWQGILTALAVGDQKAVDSDLWVVFNRTGTIHLMSISGLHVTLVAGLVGGLVGFGWRRVPALALRCPAQRAALAGAVLAAFAYALLAGFGVPAQRTLYMLLVAAAALGSGRVVAPSRILALALLLVLIVDPWSPLAPGFWLSFGAVAALLYIGSAVLGTGDGWRQRLRGWGVVQWAATMASLPVLMLVFQQFPLVSPLANALAVPVISFIVTPLALLAALLPWAPLMLLAHGILDALMAFLFWCAAWPVWQAPAAPPWVAVGAAAGVALCLLPRAVPGKWLGLVLMVPAVFWPAQLPPPGEAWIDVLDVGQGQAVVIRTQAHAMVYDPGPRYNADADAGQRVLVPYLRWLGVRRLDKVLVTHGDADHAGGLASLLAAVPAERLLSSMAELEGDLCAAGQGWRWDGVDFRILHPAPQAYLQTTRRNSLSCVLAVDAGGRRMLLTGDIEAVDEVAMVERDAAALRADLLLVPHHGARGSSTPAFVAAVGAGEVIYSVGYRNRFGHPRADVVDRYAATQARQWRTDRDGALRIRMAPAGMTIDATRRQAARYWHGR</sequence>
<evidence type="ECO:0000256" key="5">
    <source>
        <dbReference type="ARBA" id="ARBA00023136"/>
    </source>
</evidence>
<keyword evidence="2" id="KW-1003">Cell membrane</keyword>
<dbReference type="Gene3D" id="3.60.15.10">
    <property type="entry name" value="Ribonuclease Z/Hydroxyacylglutathione hydrolase-like"/>
    <property type="match status" value="1"/>
</dbReference>
<dbReference type="InterPro" id="IPR036866">
    <property type="entry name" value="RibonucZ/Hydroxyglut_hydro"/>
</dbReference>
<keyword evidence="5 6" id="KW-0472">Membrane</keyword>
<organism evidence="8 9">
    <name type="scientific">Azonexus hydrophilus</name>
    <dbReference type="NCBI Taxonomy" id="418702"/>
    <lineage>
        <taxon>Bacteria</taxon>
        <taxon>Pseudomonadati</taxon>
        <taxon>Pseudomonadota</taxon>
        <taxon>Betaproteobacteria</taxon>
        <taxon>Rhodocyclales</taxon>
        <taxon>Azonexaceae</taxon>
        <taxon>Azonexus</taxon>
    </lineage>
</organism>
<dbReference type="PANTHER" id="PTHR30619">
    <property type="entry name" value="DNA INTERNALIZATION/COMPETENCE PROTEIN COMEC/REC2"/>
    <property type="match status" value="1"/>
</dbReference>
<feature type="transmembrane region" description="Helical" evidence="6">
    <location>
        <begin position="353"/>
        <end position="374"/>
    </location>
</feature>
<reference evidence="8 9" key="1">
    <citation type="submission" date="2024-04" db="EMBL/GenBank/DDBJ databases">
        <title>Dissimilatory iodate-reducing microorganisms contribute to the enrichment of iodine in groundwater.</title>
        <authorList>
            <person name="Jiang Z."/>
        </authorList>
    </citation>
    <scope>NUCLEOTIDE SEQUENCE [LARGE SCALE GENOMIC DNA]</scope>
    <source>
        <strain evidence="8 9">NCP973</strain>
    </source>
</reference>
<feature type="transmembrane region" description="Helical" evidence="6">
    <location>
        <begin position="386"/>
        <end position="406"/>
    </location>
</feature>
<dbReference type="Pfam" id="PF03772">
    <property type="entry name" value="Competence"/>
    <property type="match status" value="1"/>
</dbReference>
<feature type="transmembrane region" description="Helical" evidence="6">
    <location>
        <begin position="250"/>
        <end position="270"/>
    </location>
</feature>
<dbReference type="SMART" id="SM00849">
    <property type="entry name" value="Lactamase_B"/>
    <property type="match status" value="1"/>
</dbReference>
<dbReference type="Pfam" id="PF00753">
    <property type="entry name" value="Lactamase_B"/>
    <property type="match status" value="1"/>
</dbReference>
<dbReference type="Proteomes" id="UP001479520">
    <property type="component" value="Chromosome"/>
</dbReference>
<dbReference type="CDD" id="cd07731">
    <property type="entry name" value="ComA-like_MBL-fold"/>
    <property type="match status" value="1"/>
</dbReference>
<dbReference type="InterPro" id="IPR004477">
    <property type="entry name" value="ComEC_N"/>
</dbReference>
<dbReference type="EMBL" id="CP151406">
    <property type="protein sequence ID" value="WZJ20713.1"/>
    <property type="molecule type" value="Genomic_DNA"/>
</dbReference>
<feature type="transmembrane region" description="Helical" evidence="6">
    <location>
        <begin position="412"/>
        <end position="435"/>
    </location>
</feature>
<feature type="transmembrane region" description="Helical" evidence="6">
    <location>
        <begin position="285"/>
        <end position="305"/>
    </location>
</feature>
<dbReference type="RefSeq" id="WP_341743321.1">
    <property type="nucleotide sequence ID" value="NZ_CP151406.1"/>
</dbReference>
<dbReference type="Pfam" id="PF13567">
    <property type="entry name" value="DUF4131"/>
    <property type="match status" value="1"/>
</dbReference>
<dbReference type="InterPro" id="IPR035681">
    <property type="entry name" value="ComA-like_MBL"/>
</dbReference>
<evidence type="ECO:0000256" key="1">
    <source>
        <dbReference type="ARBA" id="ARBA00004651"/>
    </source>
</evidence>
<dbReference type="InterPro" id="IPR001279">
    <property type="entry name" value="Metallo-B-lactamas"/>
</dbReference>
<dbReference type="InterPro" id="IPR052159">
    <property type="entry name" value="Competence_DNA_uptake"/>
</dbReference>